<feature type="signal peptide" evidence="2">
    <location>
        <begin position="1"/>
        <end position="20"/>
    </location>
</feature>
<keyword evidence="4" id="KW-1185">Reference proteome</keyword>
<protein>
    <submittedName>
        <fullName evidence="3">Uncharacterized protein</fullName>
    </submittedName>
</protein>
<evidence type="ECO:0000313" key="3">
    <source>
        <dbReference type="EMBL" id="MFD2246812.1"/>
    </source>
</evidence>
<comment type="caution">
    <text evidence="3">The sequence shown here is derived from an EMBL/GenBank/DDBJ whole genome shotgun (WGS) entry which is preliminary data.</text>
</comment>
<evidence type="ECO:0000256" key="2">
    <source>
        <dbReference type="SAM" id="SignalP"/>
    </source>
</evidence>
<dbReference type="RefSeq" id="WP_250428590.1">
    <property type="nucleotide sequence ID" value="NZ_JALPRR010000001.1"/>
</dbReference>
<evidence type="ECO:0000256" key="1">
    <source>
        <dbReference type="SAM" id="Phobius"/>
    </source>
</evidence>
<organism evidence="3 4">
    <name type="scientific">Pontibacter ruber</name>
    <dbReference type="NCBI Taxonomy" id="1343895"/>
    <lineage>
        <taxon>Bacteria</taxon>
        <taxon>Pseudomonadati</taxon>
        <taxon>Bacteroidota</taxon>
        <taxon>Cytophagia</taxon>
        <taxon>Cytophagales</taxon>
        <taxon>Hymenobacteraceae</taxon>
        <taxon>Pontibacter</taxon>
    </lineage>
</organism>
<sequence>MTKLFSLILLGLSLCLSAQAQGYQDRRHFIQLYDGQTVFANKVQYKSPLFKGNYFLLDDSLKYNIEAVNVYQNKEGYFARVSSGGRYDDFAKRIIEGPRISKFYTTRTSYNYGYSPYGYGMSTPSRRRVYYFSKDGGPLFSFNYENLQQALSDNASSMTLLQRHRRDRIIYTAMTVVGAGVTAAGVLSSVNKRDEFGNTELSPAIYVGAGIIAVPVVIQLFRKDKLTQAVEVYNYQIKQ</sequence>
<keyword evidence="1" id="KW-0472">Membrane</keyword>
<proteinExistence type="predicted"/>
<dbReference type="Proteomes" id="UP001597374">
    <property type="component" value="Unassembled WGS sequence"/>
</dbReference>
<keyword evidence="1" id="KW-0812">Transmembrane</keyword>
<accession>A0ABW5CWT1</accession>
<dbReference type="EMBL" id="JBHUIM010000001">
    <property type="protein sequence ID" value="MFD2246812.1"/>
    <property type="molecule type" value="Genomic_DNA"/>
</dbReference>
<keyword evidence="1" id="KW-1133">Transmembrane helix</keyword>
<evidence type="ECO:0000313" key="4">
    <source>
        <dbReference type="Proteomes" id="UP001597374"/>
    </source>
</evidence>
<feature type="transmembrane region" description="Helical" evidence="1">
    <location>
        <begin position="169"/>
        <end position="191"/>
    </location>
</feature>
<keyword evidence="2" id="KW-0732">Signal</keyword>
<reference evidence="4" key="1">
    <citation type="journal article" date="2019" name="Int. J. Syst. Evol. Microbiol.">
        <title>The Global Catalogue of Microorganisms (GCM) 10K type strain sequencing project: providing services to taxonomists for standard genome sequencing and annotation.</title>
        <authorList>
            <consortium name="The Broad Institute Genomics Platform"/>
            <consortium name="The Broad Institute Genome Sequencing Center for Infectious Disease"/>
            <person name="Wu L."/>
            <person name="Ma J."/>
        </authorList>
    </citation>
    <scope>NUCLEOTIDE SEQUENCE [LARGE SCALE GENOMIC DNA]</scope>
    <source>
        <strain evidence="4">CGMCC 4.1782</strain>
    </source>
</reference>
<feature type="chain" id="PRO_5045969191" evidence="2">
    <location>
        <begin position="21"/>
        <end position="239"/>
    </location>
</feature>
<name>A0ABW5CWT1_9BACT</name>
<feature type="transmembrane region" description="Helical" evidence="1">
    <location>
        <begin position="203"/>
        <end position="221"/>
    </location>
</feature>
<gene>
    <name evidence="3" type="ORF">ACFSKP_11140</name>
</gene>